<keyword evidence="7" id="KW-0677">Repeat</keyword>
<dbReference type="InterPro" id="IPR001611">
    <property type="entry name" value="Leu-rich_rpt"/>
</dbReference>
<evidence type="ECO:0000256" key="8">
    <source>
        <dbReference type="ARBA" id="ARBA00022989"/>
    </source>
</evidence>
<accession>A0A138ZZA3</accession>
<dbReference type="Pfam" id="PF00560">
    <property type="entry name" value="LRR_1"/>
    <property type="match status" value="1"/>
</dbReference>
<dbReference type="InterPro" id="IPR051502">
    <property type="entry name" value="RLP_Defense_Trigger"/>
</dbReference>
<dbReference type="AlphaFoldDB" id="A0A138ZZA3"/>
<keyword evidence="4" id="KW-0433">Leucine-rich repeat</keyword>
<dbReference type="Proteomes" id="UP000070544">
    <property type="component" value="Unassembled WGS sequence"/>
</dbReference>
<name>A0A138ZZA3_GONPJ</name>
<keyword evidence="3" id="KW-1003">Cell membrane</keyword>
<evidence type="ECO:0000256" key="6">
    <source>
        <dbReference type="ARBA" id="ARBA00022729"/>
    </source>
</evidence>
<organism evidence="12 13">
    <name type="scientific">Gonapodya prolifera (strain JEL478)</name>
    <name type="common">Monoblepharis prolifera</name>
    <dbReference type="NCBI Taxonomy" id="1344416"/>
    <lineage>
        <taxon>Eukaryota</taxon>
        <taxon>Fungi</taxon>
        <taxon>Fungi incertae sedis</taxon>
        <taxon>Chytridiomycota</taxon>
        <taxon>Chytridiomycota incertae sedis</taxon>
        <taxon>Monoblepharidomycetes</taxon>
        <taxon>Monoblepharidales</taxon>
        <taxon>Gonapodyaceae</taxon>
        <taxon>Gonapodya</taxon>
    </lineage>
</organism>
<proteinExistence type="inferred from homology"/>
<sequence>MQSGRRYLWQTGECCGPLGFGCTDDGRVTEVRFRNLDYTLTGFALRGPVPDLSALSELRLLELSGHQLSGGIAFLEGLSKLQILYLYNNNFDGNLPPLSRFPHLREVALYNNKFSGRIPSLEGLSNLTLLELRNNFLSGDIPPLSSLTNLKTLDLSNNSLTGPVPELWNLTQLKDVFLQGNNLTGNVDCRMEFSTLPEYPIIQCRIAEYDKSSKSNLGVYTCAKKVTYQCLGNLLPIGPPSICTPDTLNVTCIAGRPVSLSPHASGIYDPPLPTPTSSSSDAISTSLVGDHIIGRAVGGAVGGVAGLLIIIGLVVMRKKICPSKPPSHEVPVQVTTALPPFTPHMMVVTPTSLPAPISNPSVYPAVAPASPVLAAVPPPLPSIRDGSRNVSPASLTGLPAPPAENQAPSGLFAMLVGSRNSHLQEHDFGSNGPILAVDYDFTPTDTTHVAVSKGHLFKVRTAFRDGWLWGTNLNTDGLGRVPIDCVRVAQKTEMNASELAIGISSA</sequence>
<reference evidence="12 13" key="1">
    <citation type="journal article" date="2015" name="Genome Biol. Evol.">
        <title>Phylogenomic analyses indicate that early fungi evolved digesting cell walls of algal ancestors of land plants.</title>
        <authorList>
            <person name="Chang Y."/>
            <person name="Wang S."/>
            <person name="Sekimoto S."/>
            <person name="Aerts A.L."/>
            <person name="Choi C."/>
            <person name="Clum A."/>
            <person name="LaButti K.M."/>
            <person name="Lindquist E.A."/>
            <person name="Yee Ngan C."/>
            <person name="Ohm R.A."/>
            <person name="Salamov A.A."/>
            <person name="Grigoriev I.V."/>
            <person name="Spatafora J.W."/>
            <person name="Berbee M.L."/>
        </authorList>
    </citation>
    <scope>NUCLEOTIDE SEQUENCE [LARGE SCALE GENOMIC DNA]</scope>
    <source>
        <strain evidence="12 13">JEL478</strain>
    </source>
</reference>
<dbReference type="FunFam" id="3.80.10.10:FF:000041">
    <property type="entry name" value="LRR receptor-like serine/threonine-protein kinase ERECTA"/>
    <property type="match status" value="1"/>
</dbReference>
<dbReference type="PANTHER" id="PTHR48062:SF52">
    <property type="entry name" value="RECEPTOR-LIKE PROTEIN 8-RELATED"/>
    <property type="match status" value="1"/>
</dbReference>
<evidence type="ECO:0000313" key="13">
    <source>
        <dbReference type="Proteomes" id="UP000070544"/>
    </source>
</evidence>
<evidence type="ECO:0000256" key="5">
    <source>
        <dbReference type="ARBA" id="ARBA00022692"/>
    </source>
</evidence>
<keyword evidence="6" id="KW-0732">Signal</keyword>
<dbReference type="SUPFAM" id="SSF50044">
    <property type="entry name" value="SH3-domain"/>
    <property type="match status" value="1"/>
</dbReference>
<keyword evidence="8 11" id="KW-1133">Transmembrane helix</keyword>
<feature type="transmembrane region" description="Helical" evidence="11">
    <location>
        <begin position="292"/>
        <end position="315"/>
    </location>
</feature>
<comment type="subcellular location">
    <subcellularLocation>
        <location evidence="1">Cell membrane</location>
    </subcellularLocation>
    <subcellularLocation>
        <location evidence="10">Endomembrane system</location>
        <topology evidence="10">Single-pass membrane protein</topology>
    </subcellularLocation>
</comment>
<evidence type="ECO:0000256" key="7">
    <source>
        <dbReference type="ARBA" id="ARBA00022737"/>
    </source>
</evidence>
<evidence type="ECO:0000256" key="9">
    <source>
        <dbReference type="ARBA" id="ARBA00023136"/>
    </source>
</evidence>
<evidence type="ECO:0000313" key="12">
    <source>
        <dbReference type="EMBL" id="KXS09834.1"/>
    </source>
</evidence>
<keyword evidence="9 11" id="KW-0472">Membrane</keyword>
<dbReference type="OrthoDB" id="676979at2759"/>
<dbReference type="SUPFAM" id="SSF52058">
    <property type="entry name" value="L domain-like"/>
    <property type="match status" value="1"/>
</dbReference>
<dbReference type="InterPro" id="IPR025875">
    <property type="entry name" value="Leu-rich_rpt_4"/>
</dbReference>
<keyword evidence="13" id="KW-1185">Reference proteome</keyword>
<dbReference type="Pfam" id="PF12799">
    <property type="entry name" value="LRR_4"/>
    <property type="match status" value="1"/>
</dbReference>
<evidence type="ECO:0000256" key="4">
    <source>
        <dbReference type="ARBA" id="ARBA00022614"/>
    </source>
</evidence>
<keyword evidence="5 11" id="KW-0812">Transmembrane</keyword>
<evidence type="ECO:0000256" key="11">
    <source>
        <dbReference type="SAM" id="Phobius"/>
    </source>
</evidence>
<dbReference type="GO" id="GO:0012505">
    <property type="term" value="C:endomembrane system"/>
    <property type="evidence" value="ECO:0007669"/>
    <property type="project" value="UniProtKB-SubCell"/>
</dbReference>
<gene>
    <name evidence="12" type="ORF">M427DRAFT_63384</name>
</gene>
<dbReference type="InterPro" id="IPR036028">
    <property type="entry name" value="SH3-like_dom_sf"/>
</dbReference>
<evidence type="ECO:0000256" key="3">
    <source>
        <dbReference type="ARBA" id="ARBA00022475"/>
    </source>
</evidence>
<dbReference type="Gene3D" id="3.80.10.10">
    <property type="entry name" value="Ribonuclease Inhibitor"/>
    <property type="match status" value="1"/>
</dbReference>
<evidence type="ECO:0000256" key="1">
    <source>
        <dbReference type="ARBA" id="ARBA00004236"/>
    </source>
</evidence>
<dbReference type="PROSITE" id="PS51450">
    <property type="entry name" value="LRR"/>
    <property type="match status" value="2"/>
</dbReference>
<dbReference type="PANTHER" id="PTHR48062">
    <property type="entry name" value="RECEPTOR-LIKE PROTEIN 14"/>
    <property type="match status" value="1"/>
</dbReference>
<dbReference type="GO" id="GO:0005886">
    <property type="term" value="C:plasma membrane"/>
    <property type="evidence" value="ECO:0007669"/>
    <property type="project" value="UniProtKB-SubCell"/>
</dbReference>
<comment type="similarity">
    <text evidence="2">Belongs to the RLP family.</text>
</comment>
<dbReference type="EMBL" id="KQ965847">
    <property type="protein sequence ID" value="KXS09834.1"/>
    <property type="molecule type" value="Genomic_DNA"/>
</dbReference>
<evidence type="ECO:0000256" key="10">
    <source>
        <dbReference type="ARBA" id="ARBA00037847"/>
    </source>
</evidence>
<dbReference type="Gene3D" id="2.30.30.40">
    <property type="entry name" value="SH3 Domains"/>
    <property type="match status" value="1"/>
</dbReference>
<protein>
    <submittedName>
        <fullName evidence="12">L domain-like protein</fullName>
    </submittedName>
</protein>
<dbReference type="InterPro" id="IPR032675">
    <property type="entry name" value="LRR_dom_sf"/>
</dbReference>
<evidence type="ECO:0000256" key="2">
    <source>
        <dbReference type="ARBA" id="ARBA00009592"/>
    </source>
</evidence>